<name>A0A4Y2NZU8_ARAVE</name>
<proteinExistence type="predicted"/>
<reference evidence="2 3" key="1">
    <citation type="journal article" date="2019" name="Sci. Rep.">
        <title>Orb-weaving spider Araneus ventricosus genome elucidates the spidroin gene catalogue.</title>
        <authorList>
            <person name="Kono N."/>
            <person name="Nakamura H."/>
            <person name="Ohtoshi R."/>
            <person name="Moran D.A.P."/>
            <person name="Shinohara A."/>
            <person name="Yoshida Y."/>
            <person name="Fujiwara M."/>
            <person name="Mori M."/>
            <person name="Tomita M."/>
            <person name="Arakawa K."/>
        </authorList>
    </citation>
    <scope>NUCLEOTIDE SEQUENCE [LARGE SCALE GENOMIC DNA]</scope>
</reference>
<dbReference type="Proteomes" id="UP000499080">
    <property type="component" value="Unassembled WGS sequence"/>
</dbReference>
<evidence type="ECO:0000256" key="1">
    <source>
        <dbReference type="SAM" id="MobiDB-lite"/>
    </source>
</evidence>
<evidence type="ECO:0000313" key="2">
    <source>
        <dbReference type="EMBL" id="GBN43850.1"/>
    </source>
</evidence>
<sequence>MNSAHTQITDAATLRMRGSCLVILTSRFEATVGKFFRTLWDAPLNLESRSDDEDDSWAGTLPPDFRTAPKGGRMIHVRFNTQIYGGSSVESGFKPEVAP</sequence>
<evidence type="ECO:0000313" key="3">
    <source>
        <dbReference type="Proteomes" id="UP000499080"/>
    </source>
</evidence>
<protein>
    <submittedName>
        <fullName evidence="2">Uncharacterized protein</fullName>
    </submittedName>
</protein>
<dbReference type="EMBL" id="BGPR01010028">
    <property type="protein sequence ID" value="GBN43850.1"/>
    <property type="molecule type" value="Genomic_DNA"/>
</dbReference>
<keyword evidence="3" id="KW-1185">Reference proteome</keyword>
<organism evidence="2 3">
    <name type="scientific">Araneus ventricosus</name>
    <name type="common">Orbweaver spider</name>
    <name type="synonym">Epeira ventricosa</name>
    <dbReference type="NCBI Taxonomy" id="182803"/>
    <lineage>
        <taxon>Eukaryota</taxon>
        <taxon>Metazoa</taxon>
        <taxon>Ecdysozoa</taxon>
        <taxon>Arthropoda</taxon>
        <taxon>Chelicerata</taxon>
        <taxon>Arachnida</taxon>
        <taxon>Araneae</taxon>
        <taxon>Araneomorphae</taxon>
        <taxon>Entelegynae</taxon>
        <taxon>Araneoidea</taxon>
        <taxon>Araneidae</taxon>
        <taxon>Araneus</taxon>
    </lineage>
</organism>
<feature type="region of interest" description="Disordered" evidence="1">
    <location>
        <begin position="49"/>
        <end position="69"/>
    </location>
</feature>
<dbReference type="AlphaFoldDB" id="A0A4Y2NZU8"/>
<accession>A0A4Y2NZU8</accession>
<gene>
    <name evidence="2" type="ORF">AVEN_244440_1</name>
</gene>
<comment type="caution">
    <text evidence="2">The sequence shown here is derived from an EMBL/GenBank/DDBJ whole genome shotgun (WGS) entry which is preliminary data.</text>
</comment>